<evidence type="ECO:0000256" key="1">
    <source>
        <dbReference type="ARBA" id="ARBA00008226"/>
    </source>
</evidence>
<dbReference type="GO" id="GO:0000049">
    <property type="term" value="F:tRNA binding"/>
    <property type="evidence" value="ECO:0007669"/>
    <property type="project" value="UniProtKB-KW"/>
</dbReference>
<dbReference type="EC" id="6.1.1.3" evidence="13"/>
<evidence type="ECO:0000256" key="9">
    <source>
        <dbReference type="ARBA" id="ARBA00022884"/>
    </source>
</evidence>
<proteinExistence type="inferred from homology"/>
<dbReference type="Pfam" id="PF07973">
    <property type="entry name" value="tRNA_SAD"/>
    <property type="match status" value="1"/>
</dbReference>
<dbReference type="InterPro" id="IPR012947">
    <property type="entry name" value="tRNA_SAD"/>
</dbReference>
<dbReference type="Pfam" id="PF03129">
    <property type="entry name" value="HGTP_anticodon"/>
    <property type="match status" value="1"/>
</dbReference>
<dbReference type="PRINTS" id="PR01047">
    <property type="entry name" value="TRNASYNTHTHR"/>
</dbReference>
<dbReference type="Gene3D" id="3.30.54.20">
    <property type="match status" value="1"/>
</dbReference>
<feature type="domain" description="Aminoacyl-transfer RNA synthetases class-II family profile" evidence="15">
    <location>
        <begin position="265"/>
        <end position="545"/>
    </location>
</feature>
<evidence type="ECO:0000256" key="11">
    <source>
        <dbReference type="ARBA" id="ARBA00023146"/>
    </source>
</evidence>
<dbReference type="Pfam" id="PF00587">
    <property type="entry name" value="tRNA-synt_2b"/>
    <property type="match status" value="1"/>
</dbReference>
<dbReference type="SUPFAM" id="SSF81271">
    <property type="entry name" value="TGS-like"/>
    <property type="match status" value="1"/>
</dbReference>
<evidence type="ECO:0000256" key="5">
    <source>
        <dbReference type="ARBA" id="ARBA00022723"/>
    </source>
</evidence>
<dbReference type="GO" id="GO:0046872">
    <property type="term" value="F:metal ion binding"/>
    <property type="evidence" value="ECO:0007669"/>
    <property type="project" value="UniProtKB-KW"/>
</dbReference>
<keyword evidence="5 13" id="KW-0479">Metal-binding</keyword>
<dbReference type="FunFam" id="3.30.930.10:FF:000002">
    <property type="entry name" value="Threonine--tRNA ligase"/>
    <property type="match status" value="1"/>
</dbReference>
<dbReference type="KEGG" id="ncon:LC1Nh_0238"/>
<keyword evidence="11 13" id="KW-0030">Aminoacyl-tRNA synthetase</keyword>
<dbReference type="GO" id="GO:0005524">
    <property type="term" value="F:ATP binding"/>
    <property type="evidence" value="ECO:0007669"/>
    <property type="project" value="UniProtKB-UniRule"/>
</dbReference>
<dbReference type="EMBL" id="CP040089">
    <property type="protein sequence ID" value="QGA80142.1"/>
    <property type="molecule type" value="Genomic_DNA"/>
</dbReference>
<keyword evidence="9 13" id="KW-0694">RNA-binding</keyword>
<dbReference type="Proteomes" id="UP000377803">
    <property type="component" value="Chromosome"/>
</dbReference>
<comment type="subcellular location">
    <subcellularLocation>
        <location evidence="13">Cytoplasm</location>
    </subcellularLocation>
</comment>
<dbReference type="CDD" id="cd00860">
    <property type="entry name" value="ThrRS_anticodon"/>
    <property type="match status" value="1"/>
</dbReference>
<keyword evidence="8 13" id="KW-0067">ATP-binding</keyword>
<dbReference type="CDD" id="cd00771">
    <property type="entry name" value="ThrRS_core"/>
    <property type="match status" value="1"/>
</dbReference>
<keyword evidence="10 13" id="KW-0648">Protein biosynthesis</keyword>
<evidence type="ECO:0000256" key="6">
    <source>
        <dbReference type="ARBA" id="ARBA00022741"/>
    </source>
</evidence>
<dbReference type="RefSeq" id="WP_153549879.1">
    <property type="nucleotide sequence ID" value="NZ_CP040089.1"/>
</dbReference>
<evidence type="ECO:0000256" key="4">
    <source>
        <dbReference type="ARBA" id="ARBA00022598"/>
    </source>
</evidence>
<evidence type="ECO:0000256" key="10">
    <source>
        <dbReference type="ARBA" id="ARBA00022917"/>
    </source>
</evidence>
<dbReference type="PROSITE" id="PS51880">
    <property type="entry name" value="TGS"/>
    <property type="match status" value="1"/>
</dbReference>
<keyword evidence="4 13" id="KW-0436">Ligase</keyword>
<dbReference type="InterPro" id="IPR004154">
    <property type="entry name" value="Anticodon-bd"/>
</dbReference>
<keyword evidence="6 13" id="KW-0547">Nucleotide-binding</keyword>
<feature type="binding site" evidence="13">
    <location>
        <position position="510"/>
    </location>
    <ligand>
        <name>Zn(2+)</name>
        <dbReference type="ChEBI" id="CHEBI:29105"/>
        <note>catalytic</note>
    </ligand>
</feature>
<feature type="binding site" evidence="13">
    <location>
        <position position="334"/>
    </location>
    <ligand>
        <name>Zn(2+)</name>
        <dbReference type="ChEBI" id="CHEBI:29105"/>
        <note>catalytic</note>
    </ligand>
</feature>
<keyword evidence="14" id="KW-0175">Coiled coil</keyword>
<evidence type="ECO:0000259" key="16">
    <source>
        <dbReference type="PROSITE" id="PS51880"/>
    </source>
</evidence>
<dbReference type="SUPFAM" id="SSF52954">
    <property type="entry name" value="Class II aaRS ABD-related"/>
    <property type="match status" value="1"/>
</dbReference>
<dbReference type="GO" id="GO:0002161">
    <property type="term" value="F:aminoacyl-tRNA deacylase activity"/>
    <property type="evidence" value="ECO:0007669"/>
    <property type="project" value="UniProtKB-ARBA"/>
</dbReference>
<dbReference type="Gene3D" id="3.40.50.800">
    <property type="entry name" value="Anticodon-binding domain"/>
    <property type="match status" value="1"/>
</dbReference>
<dbReference type="OrthoDB" id="372136at2157"/>
<dbReference type="FunFam" id="3.30.54.20:FF:000002">
    <property type="entry name" value="Threonine--tRNA ligase"/>
    <property type="match status" value="1"/>
</dbReference>
<protein>
    <recommendedName>
        <fullName evidence="13">Threonine--tRNA ligase</fullName>
        <ecNumber evidence="13">6.1.1.3</ecNumber>
    </recommendedName>
    <alternativeName>
        <fullName evidence="13">Threonyl-tRNA synthetase</fullName>
        <shortName evidence="13">ThrRS</shortName>
    </alternativeName>
</protein>
<comment type="catalytic activity">
    <reaction evidence="12 13">
        <text>tRNA(Thr) + L-threonine + ATP = L-threonyl-tRNA(Thr) + AMP + diphosphate + H(+)</text>
        <dbReference type="Rhea" id="RHEA:24624"/>
        <dbReference type="Rhea" id="RHEA-COMP:9670"/>
        <dbReference type="Rhea" id="RHEA-COMP:9704"/>
        <dbReference type="ChEBI" id="CHEBI:15378"/>
        <dbReference type="ChEBI" id="CHEBI:30616"/>
        <dbReference type="ChEBI" id="CHEBI:33019"/>
        <dbReference type="ChEBI" id="CHEBI:57926"/>
        <dbReference type="ChEBI" id="CHEBI:78442"/>
        <dbReference type="ChEBI" id="CHEBI:78534"/>
        <dbReference type="ChEBI" id="CHEBI:456215"/>
        <dbReference type="EC" id="6.1.1.3"/>
    </reaction>
</comment>
<comment type="caution">
    <text evidence="13">Lacks conserved residue(s) required for the propagation of feature annotation.</text>
</comment>
<dbReference type="GO" id="GO:0006435">
    <property type="term" value="P:threonyl-tRNA aminoacylation"/>
    <property type="evidence" value="ECO:0007669"/>
    <property type="project" value="UniProtKB-UniRule"/>
</dbReference>
<keyword evidence="18" id="KW-1185">Reference proteome</keyword>
<reference evidence="18" key="1">
    <citation type="submission" date="2019-05" db="EMBL/GenBank/DDBJ databases">
        <title>Candidatus Nanohalobium constans, a novel model system to study the DPANN nano-sized archaea: genomic and physiological characterization of a nanoarchaeon co-cultured with its chitinotrophic host.</title>
        <authorList>
            <person name="La Cono V."/>
            <person name="Arcadi E."/>
            <person name="Crisafi F."/>
            <person name="Denaro R."/>
            <person name="La Spada G."/>
            <person name="Messina E."/>
            <person name="Smedile F."/>
            <person name="Toshchakov S.V."/>
            <person name="Shevchenko M.A."/>
            <person name="Golyshin P.N."/>
            <person name="Golyshina O.V."/>
            <person name="Ferrer M."/>
            <person name="Rohde M."/>
            <person name="Mushegian A."/>
            <person name="Sorokin D.Y."/>
            <person name="Giuliano L."/>
            <person name="Yakimov M.M."/>
        </authorList>
    </citation>
    <scope>NUCLEOTIDE SEQUENCE [LARGE SCALE GENOMIC DNA]</scope>
    <source>
        <strain evidence="18">LC1Nh</strain>
    </source>
</reference>
<evidence type="ECO:0000259" key="15">
    <source>
        <dbReference type="PROSITE" id="PS50862"/>
    </source>
</evidence>
<dbReference type="InterPro" id="IPR036621">
    <property type="entry name" value="Anticodon-bd_dom_sf"/>
</dbReference>
<dbReference type="InterPro" id="IPR045864">
    <property type="entry name" value="aa-tRNA-synth_II/BPL/LPL"/>
</dbReference>
<dbReference type="NCBIfam" id="TIGR00418">
    <property type="entry name" value="thrS"/>
    <property type="match status" value="1"/>
</dbReference>
<dbReference type="Gene3D" id="3.30.930.10">
    <property type="entry name" value="Bira Bifunctional Protein, Domain 2"/>
    <property type="match status" value="1"/>
</dbReference>
<dbReference type="FunFam" id="3.40.50.800:FF:000001">
    <property type="entry name" value="Threonine--tRNA ligase"/>
    <property type="match status" value="1"/>
</dbReference>
<evidence type="ECO:0000256" key="13">
    <source>
        <dbReference type="HAMAP-Rule" id="MF_00184"/>
    </source>
</evidence>
<gene>
    <name evidence="13 17" type="primary">thrS</name>
    <name evidence="17" type="ORF">LC1Nh_0238</name>
</gene>
<dbReference type="PANTHER" id="PTHR11451">
    <property type="entry name" value="THREONINE-TRNA LIGASE"/>
    <property type="match status" value="1"/>
</dbReference>
<organism evidence="17 18">
    <name type="scientific">Candidatus Nanohalobium constans</name>
    <dbReference type="NCBI Taxonomy" id="2565781"/>
    <lineage>
        <taxon>Archaea</taxon>
        <taxon>Candidatus Nanohalarchaeota</taxon>
        <taxon>Candidatus Nanohalobia</taxon>
        <taxon>Candidatus Nanohalobiales</taxon>
        <taxon>Candidatus Nanohalobiaceae</taxon>
        <taxon>Candidatus Nanohalobium</taxon>
    </lineage>
</organism>
<dbReference type="FunFam" id="3.30.980.10:FF:000005">
    <property type="entry name" value="Threonyl-tRNA synthetase, mitochondrial"/>
    <property type="match status" value="1"/>
</dbReference>
<dbReference type="InterPro" id="IPR006195">
    <property type="entry name" value="aa-tRNA-synth_II"/>
</dbReference>
<keyword evidence="7 13" id="KW-0862">Zinc</keyword>
<keyword evidence="3 13" id="KW-0820">tRNA-binding</keyword>
<comment type="similarity">
    <text evidence="1 13">Belongs to the class-II aminoacyl-tRNA synthetase family.</text>
</comment>
<evidence type="ECO:0000256" key="7">
    <source>
        <dbReference type="ARBA" id="ARBA00022833"/>
    </source>
</evidence>
<dbReference type="InterPro" id="IPR033728">
    <property type="entry name" value="ThrRS_core"/>
</dbReference>
<dbReference type="Gene3D" id="3.30.980.10">
    <property type="entry name" value="Threonyl-trna Synthetase, Chain A, domain 2"/>
    <property type="match status" value="1"/>
</dbReference>
<feature type="binding site" evidence="13">
    <location>
        <position position="385"/>
    </location>
    <ligand>
        <name>Zn(2+)</name>
        <dbReference type="ChEBI" id="CHEBI:29105"/>
        <note>catalytic</note>
    </ligand>
</feature>
<dbReference type="GO" id="GO:0004829">
    <property type="term" value="F:threonine-tRNA ligase activity"/>
    <property type="evidence" value="ECO:0007669"/>
    <property type="project" value="UniProtKB-UniRule"/>
</dbReference>
<dbReference type="InterPro" id="IPR018163">
    <property type="entry name" value="Thr/Ala-tRNA-synth_IIc_edit"/>
</dbReference>
<evidence type="ECO:0000256" key="8">
    <source>
        <dbReference type="ARBA" id="ARBA00022840"/>
    </source>
</evidence>
<dbReference type="CDD" id="cd01667">
    <property type="entry name" value="TGS_ThrRS"/>
    <property type="match status" value="1"/>
</dbReference>
<evidence type="ECO:0000256" key="3">
    <source>
        <dbReference type="ARBA" id="ARBA00022555"/>
    </source>
</evidence>
<dbReference type="InterPro" id="IPR012676">
    <property type="entry name" value="TGS-like"/>
</dbReference>
<dbReference type="InterPro" id="IPR012675">
    <property type="entry name" value="Beta-grasp_dom_sf"/>
</dbReference>
<dbReference type="PANTHER" id="PTHR11451:SF44">
    <property type="entry name" value="THREONINE--TRNA LIGASE, CHLOROPLASTIC_MITOCHONDRIAL 2"/>
    <property type="match status" value="1"/>
</dbReference>
<evidence type="ECO:0000256" key="2">
    <source>
        <dbReference type="ARBA" id="ARBA00022490"/>
    </source>
</evidence>
<dbReference type="AlphaFoldDB" id="A0A5Q0UEX4"/>
<dbReference type="GO" id="GO:0005737">
    <property type="term" value="C:cytoplasm"/>
    <property type="evidence" value="ECO:0007669"/>
    <property type="project" value="UniProtKB-SubCell"/>
</dbReference>
<evidence type="ECO:0000256" key="12">
    <source>
        <dbReference type="ARBA" id="ARBA00049515"/>
    </source>
</evidence>
<dbReference type="SUPFAM" id="SSF55681">
    <property type="entry name" value="Class II aaRS and biotin synthetases"/>
    <property type="match status" value="1"/>
</dbReference>
<feature type="domain" description="TGS" evidence="16">
    <location>
        <begin position="1"/>
        <end position="61"/>
    </location>
</feature>
<sequence>MIEVELPDGSQLEVEENSTVEDVAYEIGTGLGDDTVAGKINGELVAKEDEVSEGDEIEIVTDQSEEYTQVLRHSAAHVFAQALKRIYGDQVKLTIGPWTDEGFYYDIDGVEIEQEDFEEIEEEMQNIIEEDLQIEREMLSREDAEEFFEDNEYKRQILDEEAGEGDTVSFYKQGEFKDLCKGPHVDSTGEVGGFKLLEIAGAYWRGDEENEMLTRIYGTAFSSESELGEFMEQRREAEKRDHRRIGREMDLFSIPEFAPGCAHFHPNGMKIRRELEEYIREKNAELGYTEVKTPELNKAELWKKTGHYEAFKEDGEMFAWEQDDTEYGLKPMNCANHSHIFDSNNKSYKELPIKLSEFGTVYRNEQSGELSGLMRVRGLTQDDGHAYLRKDQIEEEIKKHLDIIIEMYDEFGFEVNFIMETKPPKAQGPDELWDEAEEALGNAMDEKVGDYEVKPEEGAFYGPKIGVEVEDAIGRKWQLGTVQLDFVIPRNYGLKYTGEDNEEHYPVMLHRAILGSIDRFMGVMIEHFAGDFPTWLAPEQVRILPVTDRNQEYAEEIKEELSDFRVEIEERSWKVGKKIQNAHDDNVPYMLILGDDEEEAGNISVRDREEREEKEISVEEFKEALREEVEEKKLETDFLQ</sequence>
<dbReference type="SUPFAM" id="SSF55186">
    <property type="entry name" value="ThrRS/AlaRS common domain"/>
    <property type="match status" value="1"/>
</dbReference>
<dbReference type="InterPro" id="IPR002314">
    <property type="entry name" value="aa-tRNA-synt_IIb"/>
</dbReference>
<dbReference type="Pfam" id="PF02824">
    <property type="entry name" value="TGS"/>
    <property type="match status" value="1"/>
</dbReference>
<dbReference type="PROSITE" id="PS50862">
    <property type="entry name" value="AA_TRNA_LIGASE_II"/>
    <property type="match status" value="1"/>
</dbReference>
<evidence type="ECO:0000313" key="17">
    <source>
        <dbReference type="EMBL" id="QGA80142.1"/>
    </source>
</evidence>
<dbReference type="InterPro" id="IPR004095">
    <property type="entry name" value="TGS"/>
</dbReference>
<dbReference type="GeneID" id="42364619"/>
<evidence type="ECO:0000313" key="18">
    <source>
        <dbReference type="Proteomes" id="UP000377803"/>
    </source>
</evidence>
<feature type="coiled-coil region" evidence="14">
    <location>
        <begin position="110"/>
        <end position="137"/>
    </location>
</feature>
<dbReference type="InterPro" id="IPR047246">
    <property type="entry name" value="ThrRS_anticodon"/>
</dbReference>
<dbReference type="HAMAP" id="MF_00184">
    <property type="entry name" value="Thr_tRNA_synth"/>
    <property type="match status" value="1"/>
</dbReference>
<comment type="cofactor">
    <cofactor evidence="13">
        <name>Zn(2+)</name>
        <dbReference type="ChEBI" id="CHEBI:29105"/>
    </cofactor>
    <text evidence="13">Binds 1 zinc ion per subunit.</text>
</comment>
<dbReference type="InterPro" id="IPR002320">
    <property type="entry name" value="Thr-tRNA-ligase_IIa"/>
</dbReference>
<evidence type="ECO:0000256" key="14">
    <source>
        <dbReference type="SAM" id="Coils"/>
    </source>
</evidence>
<name>A0A5Q0UEX4_9ARCH</name>
<accession>A0A5Q0UEX4</accession>
<comment type="subunit">
    <text evidence="13">Homodimer.</text>
</comment>
<keyword evidence="2 13" id="KW-0963">Cytoplasm</keyword>
<dbReference type="Gene3D" id="3.10.20.30">
    <property type="match status" value="1"/>
</dbReference>
<dbReference type="SMART" id="SM00863">
    <property type="entry name" value="tRNA_SAD"/>
    <property type="match status" value="1"/>
</dbReference>